<accession>A0ABQ7WLN8</accession>
<evidence type="ECO:0000313" key="2">
    <source>
        <dbReference type="Proteomes" id="UP000826656"/>
    </source>
</evidence>
<organism evidence="1 2">
    <name type="scientific">Solanum tuberosum</name>
    <name type="common">Potato</name>
    <dbReference type="NCBI Taxonomy" id="4113"/>
    <lineage>
        <taxon>Eukaryota</taxon>
        <taxon>Viridiplantae</taxon>
        <taxon>Streptophyta</taxon>
        <taxon>Embryophyta</taxon>
        <taxon>Tracheophyta</taxon>
        <taxon>Spermatophyta</taxon>
        <taxon>Magnoliopsida</taxon>
        <taxon>eudicotyledons</taxon>
        <taxon>Gunneridae</taxon>
        <taxon>Pentapetalae</taxon>
        <taxon>asterids</taxon>
        <taxon>lamiids</taxon>
        <taxon>Solanales</taxon>
        <taxon>Solanaceae</taxon>
        <taxon>Solanoideae</taxon>
        <taxon>Solaneae</taxon>
        <taxon>Solanum</taxon>
    </lineage>
</organism>
<protein>
    <submittedName>
        <fullName evidence="1">Uncharacterized protein</fullName>
    </submittedName>
</protein>
<comment type="caution">
    <text evidence="1">The sequence shown here is derived from an EMBL/GenBank/DDBJ whole genome shotgun (WGS) entry which is preliminary data.</text>
</comment>
<gene>
    <name evidence="1" type="ORF">KY290_001260</name>
</gene>
<dbReference type="Proteomes" id="UP000826656">
    <property type="component" value="Unassembled WGS sequence"/>
</dbReference>
<keyword evidence="2" id="KW-1185">Reference proteome</keyword>
<dbReference type="EMBL" id="JAIVGD010000001">
    <property type="protein sequence ID" value="KAH0781662.1"/>
    <property type="molecule type" value="Genomic_DNA"/>
</dbReference>
<evidence type="ECO:0000313" key="1">
    <source>
        <dbReference type="EMBL" id="KAH0781662.1"/>
    </source>
</evidence>
<proteinExistence type="predicted"/>
<name>A0ABQ7WLN8_SOLTU</name>
<reference evidence="1 2" key="1">
    <citation type="journal article" date="2021" name="bioRxiv">
        <title>Chromosome-scale and haplotype-resolved genome assembly of a tetraploid potato cultivar.</title>
        <authorList>
            <person name="Sun H."/>
            <person name="Jiao W.-B."/>
            <person name="Krause K."/>
            <person name="Campoy J.A."/>
            <person name="Goel M."/>
            <person name="Folz-Donahue K."/>
            <person name="Kukat C."/>
            <person name="Huettel B."/>
            <person name="Schneeberger K."/>
        </authorList>
    </citation>
    <scope>NUCLEOTIDE SEQUENCE [LARGE SCALE GENOMIC DNA]</scope>
    <source>
        <strain evidence="1">SolTubOtavaFocal</strain>
        <tissue evidence="1">Leaves</tissue>
    </source>
</reference>
<sequence>MSGDANVLPQWGVRRPRTNVIDPRMADLMGIERVTPTEDNPETLGAKDDTGNDEHIACLEQQIADLQGGVERVRNFGKLPVSNTLP</sequence>